<organism evidence="3 4">
    <name type="scientific">Oribacterium sinus F0268</name>
    <dbReference type="NCBI Taxonomy" id="585501"/>
    <lineage>
        <taxon>Bacteria</taxon>
        <taxon>Bacillati</taxon>
        <taxon>Bacillota</taxon>
        <taxon>Clostridia</taxon>
        <taxon>Lachnospirales</taxon>
        <taxon>Lachnospiraceae</taxon>
        <taxon>Oribacterium</taxon>
    </lineage>
</organism>
<dbReference type="eggNOG" id="COG1490">
    <property type="taxonomic scope" value="Bacteria"/>
</dbReference>
<feature type="short sequence motif" description="Gly-cisPro motif, important for rejection of L-amino acids" evidence="2">
    <location>
        <begin position="137"/>
        <end position="138"/>
    </location>
</feature>
<keyword evidence="2 3" id="KW-0378">Hydrolase</keyword>
<proteinExistence type="inferred from homology"/>
<dbReference type="PANTHER" id="PTHR10472">
    <property type="entry name" value="D-TYROSYL-TRNA TYR DEACYLASE"/>
    <property type="match status" value="1"/>
</dbReference>
<dbReference type="InParanoid" id="C2KXW5"/>
<keyword evidence="2" id="KW-0820">tRNA-binding</keyword>
<gene>
    <name evidence="2 3" type="primary">dtd</name>
    <name evidence="3" type="ORF">HMPREF6123_1334</name>
</gene>
<dbReference type="InterPro" id="IPR023509">
    <property type="entry name" value="DTD-like_sf"/>
</dbReference>
<dbReference type="HOGENOM" id="CLU_076901_1_0_9"/>
<comment type="subunit">
    <text evidence="2">Homodimer.</text>
</comment>
<dbReference type="HAMAP" id="MF_00518">
    <property type="entry name" value="Deacylase_Dtd"/>
    <property type="match status" value="1"/>
</dbReference>
<dbReference type="SUPFAM" id="SSF69500">
    <property type="entry name" value="DTD-like"/>
    <property type="match status" value="1"/>
</dbReference>
<keyword evidence="2" id="KW-0694">RNA-binding</keyword>
<dbReference type="GO" id="GO:0019478">
    <property type="term" value="P:D-amino acid catabolic process"/>
    <property type="evidence" value="ECO:0007669"/>
    <property type="project" value="UniProtKB-UniRule"/>
</dbReference>
<comment type="subcellular location">
    <subcellularLocation>
        <location evidence="2">Cytoplasm</location>
    </subcellularLocation>
</comment>
<dbReference type="Proteomes" id="UP000004121">
    <property type="component" value="Unassembled WGS sequence"/>
</dbReference>
<evidence type="ECO:0000313" key="4">
    <source>
        <dbReference type="Proteomes" id="UP000004121"/>
    </source>
</evidence>
<dbReference type="OrthoDB" id="9801395at2"/>
<protein>
    <recommendedName>
        <fullName evidence="2">D-aminoacyl-tRNA deacylase</fullName>
        <shortName evidence="2">DTD</shortName>
        <ecNumber evidence="2">3.1.1.96</ecNumber>
    </recommendedName>
    <alternativeName>
        <fullName evidence="2">Gly-tRNA(Ala) deacylase</fullName>
        <ecNumber evidence="2">3.1.1.-</ecNumber>
    </alternativeName>
</protein>
<dbReference type="Gene3D" id="3.50.80.10">
    <property type="entry name" value="D-tyrosyl-tRNA(Tyr) deacylase"/>
    <property type="match status" value="1"/>
</dbReference>
<dbReference type="GO" id="GO:0000049">
    <property type="term" value="F:tRNA binding"/>
    <property type="evidence" value="ECO:0007669"/>
    <property type="project" value="UniProtKB-UniRule"/>
</dbReference>
<dbReference type="RefSeq" id="WP_007158255.1">
    <property type="nucleotide sequence ID" value="NZ_GG668537.1"/>
</dbReference>
<dbReference type="EC" id="3.1.1.-" evidence="2"/>
<dbReference type="PANTHER" id="PTHR10472:SF5">
    <property type="entry name" value="D-AMINOACYL-TRNA DEACYLASE 1"/>
    <property type="match status" value="1"/>
</dbReference>
<accession>C2KXW5</accession>
<dbReference type="GO" id="GO:0051500">
    <property type="term" value="F:D-tyrosyl-tRNA(Tyr) deacylase activity"/>
    <property type="evidence" value="ECO:0007669"/>
    <property type="project" value="TreeGrafter"/>
</dbReference>
<sequence>MRCLVQRVKEASVSVSGNVIGAIEKGYLILLGVSQTDTEEVADKMLKKVLDARLFEDENGKTNLSIRDVSGSLLVVSQFTLYADTRRGNRPSFINAGAPDHANALYEYFCKKAEEQGMPLAHGQFGADMQVALINDGPFTIMYDSEAQ</sequence>
<dbReference type="AlphaFoldDB" id="C2KXW5"/>
<comment type="catalytic activity">
    <reaction evidence="2">
        <text>a D-aminoacyl-tRNA + H2O = a tRNA + a D-alpha-amino acid + H(+)</text>
        <dbReference type="Rhea" id="RHEA:13953"/>
        <dbReference type="Rhea" id="RHEA-COMP:10123"/>
        <dbReference type="Rhea" id="RHEA-COMP:10124"/>
        <dbReference type="ChEBI" id="CHEBI:15377"/>
        <dbReference type="ChEBI" id="CHEBI:15378"/>
        <dbReference type="ChEBI" id="CHEBI:59871"/>
        <dbReference type="ChEBI" id="CHEBI:78442"/>
        <dbReference type="ChEBI" id="CHEBI:79333"/>
        <dbReference type="EC" id="3.1.1.96"/>
    </reaction>
</comment>
<keyword evidence="2" id="KW-0963">Cytoplasm</keyword>
<dbReference type="Pfam" id="PF02580">
    <property type="entry name" value="Tyr_Deacylase"/>
    <property type="match status" value="1"/>
</dbReference>
<dbReference type="FunFam" id="3.50.80.10:FF:000001">
    <property type="entry name" value="D-aminoacyl-tRNA deacylase"/>
    <property type="match status" value="1"/>
</dbReference>
<comment type="similarity">
    <text evidence="1 2">Belongs to the DTD family.</text>
</comment>
<keyword evidence="4" id="KW-1185">Reference proteome</keyword>
<dbReference type="FunCoup" id="C2KXW5">
    <property type="interactions" value="282"/>
</dbReference>
<dbReference type="EMBL" id="ACKX01000125">
    <property type="protein sequence ID" value="EEJ51418.1"/>
    <property type="molecule type" value="Genomic_DNA"/>
</dbReference>
<dbReference type="CDD" id="cd00563">
    <property type="entry name" value="Dtyr_deacylase"/>
    <property type="match status" value="1"/>
</dbReference>
<evidence type="ECO:0000256" key="2">
    <source>
        <dbReference type="HAMAP-Rule" id="MF_00518"/>
    </source>
</evidence>
<dbReference type="InterPro" id="IPR003732">
    <property type="entry name" value="Daa-tRNA_deacyls_DTD"/>
</dbReference>
<dbReference type="GO" id="GO:0106026">
    <property type="term" value="F:Gly-tRNA(Ala) deacylase activity"/>
    <property type="evidence" value="ECO:0007669"/>
    <property type="project" value="UniProtKB-UniRule"/>
</dbReference>
<dbReference type="NCBIfam" id="TIGR00256">
    <property type="entry name" value="D-aminoacyl-tRNA deacylase"/>
    <property type="match status" value="1"/>
</dbReference>
<reference evidence="3 4" key="1">
    <citation type="submission" date="2009-04" db="EMBL/GenBank/DDBJ databases">
        <authorList>
            <person name="Qin X."/>
            <person name="Bachman B."/>
            <person name="Battles P."/>
            <person name="Bell A."/>
            <person name="Bess C."/>
            <person name="Bickham C."/>
            <person name="Chaboub L."/>
            <person name="Chen D."/>
            <person name="Coyle M."/>
            <person name="Deiros D.R."/>
            <person name="Dinh H."/>
            <person name="Forbes L."/>
            <person name="Fowler G."/>
            <person name="Francisco L."/>
            <person name="Fu Q."/>
            <person name="Gubbala S."/>
            <person name="Hale W."/>
            <person name="Han Y."/>
            <person name="Hemphill L."/>
            <person name="Highlander S.K."/>
            <person name="Hirani K."/>
            <person name="Hogues M."/>
            <person name="Jackson L."/>
            <person name="Jakkamsetti A."/>
            <person name="Javaid M."/>
            <person name="Jiang H."/>
            <person name="Korchina V."/>
            <person name="Kovar C."/>
            <person name="Lara F."/>
            <person name="Lee S."/>
            <person name="Mata R."/>
            <person name="Mathew T."/>
            <person name="Moen C."/>
            <person name="Morales K."/>
            <person name="Munidasa M."/>
            <person name="Nazareth L."/>
            <person name="Ngo R."/>
            <person name="Nguyen L."/>
            <person name="Okwuonu G."/>
            <person name="Ongeri F."/>
            <person name="Patil S."/>
            <person name="Petrosino J."/>
            <person name="Pham C."/>
            <person name="Pham P."/>
            <person name="Pu L.-L."/>
            <person name="Puazo M."/>
            <person name="Raj R."/>
            <person name="Reid J."/>
            <person name="Rouhana J."/>
            <person name="Saada N."/>
            <person name="Shang Y."/>
            <person name="Simmons D."/>
            <person name="Thornton R."/>
            <person name="Warren J."/>
            <person name="Weissenberger G."/>
            <person name="Zhang J."/>
            <person name="Zhang L."/>
            <person name="Zhou C."/>
            <person name="Zhu D."/>
            <person name="Muzny D."/>
            <person name="Worley K."/>
            <person name="Gibbs R."/>
        </authorList>
    </citation>
    <scope>NUCLEOTIDE SEQUENCE [LARGE SCALE GENOMIC DNA]</scope>
    <source>
        <strain evidence="3 4">F0268</strain>
    </source>
</reference>
<comment type="caution">
    <text evidence="3">The sequence shown here is derived from an EMBL/GenBank/DDBJ whole genome shotgun (WGS) entry which is preliminary data.</text>
</comment>
<comment type="function">
    <text evidence="2">An aminoacyl-tRNA editing enzyme that deacylates mischarged D-aminoacyl-tRNAs. Also deacylates mischarged glycyl-tRNA(Ala), protecting cells against glycine mischarging by AlaRS. Acts via tRNA-based rather than protein-based catalysis; rejects L-amino acids rather than detecting D-amino acids in the active site. By recycling D-aminoacyl-tRNA to D-amino acids and free tRNA molecules, this enzyme counteracts the toxicity associated with the formation of D-aminoacyl-tRNA entities in vivo and helps enforce protein L-homochirality.</text>
</comment>
<evidence type="ECO:0000313" key="3">
    <source>
        <dbReference type="EMBL" id="EEJ51418.1"/>
    </source>
</evidence>
<dbReference type="GO" id="GO:0005737">
    <property type="term" value="C:cytoplasm"/>
    <property type="evidence" value="ECO:0007669"/>
    <property type="project" value="UniProtKB-SubCell"/>
</dbReference>
<name>C2KXW5_9FIRM</name>
<comment type="domain">
    <text evidence="2">A Gly-cisPro motif from one monomer fits into the active site of the other monomer to allow specific chiral rejection of L-amino acids.</text>
</comment>
<evidence type="ECO:0000256" key="1">
    <source>
        <dbReference type="ARBA" id="ARBA00009673"/>
    </source>
</evidence>
<dbReference type="GO" id="GO:0043908">
    <property type="term" value="F:Ser(Gly)-tRNA(Ala) hydrolase activity"/>
    <property type="evidence" value="ECO:0007669"/>
    <property type="project" value="UniProtKB-UniRule"/>
</dbReference>
<dbReference type="EC" id="3.1.1.96" evidence="2"/>
<dbReference type="STRING" id="585501.HMPREF6123_1334"/>
<comment type="catalytic activity">
    <reaction evidence="2">
        <text>glycyl-tRNA(Ala) + H2O = tRNA(Ala) + glycine + H(+)</text>
        <dbReference type="Rhea" id="RHEA:53744"/>
        <dbReference type="Rhea" id="RHEA-COMP:9657"/>
        <dbReference type="Rhea" id="RHEA-COMP:13640"/>
        <dbReference type="ChEBI" id="CHEBI:15377"/>
        <dbReference type="ChEBI" id="CHEBI:15378"/>
        <dbReference type="ChEBI" id="CHEBI:57305"/>
        <dbReference type="ChEBI" id="CHEBI:78442"/>
        <dbReference type="ChEBI" id="CHEBI:78522"/>
    </reaction>
</comment>